<dbReference type="RefSeq" id="WP_189406572.1">
    <property type="nucleotide sequence ID" value="NZ_BMXP01000005.1"/>
</dbReference>
<evidence type="ECO:0000259" key="4">
    <source>
        <dbReference type="Pfam" id="PF07238"/>
    </source>
</evidence>
<proteinExistence type="predicted"/>
<comment type="caution">
    <text evidence="6">The sequence shown here is derived from an EMBL/GenBank/DDBJ whole genome shotgun (WGS) entry which is preliminary data.</text>
</comment>
<dbReference type="SUPFAM" id="SSF141371">
    <property type="entry name" value="PilZ domain-like"/>
    <property type="match status" value="2"/>
</dbReference>
<keyword evidence="2" id="KW-0547">Nucleotide-binding</keyword>
<organism evidence="6 7">
    <name type="scientific">Alteromonas halophila</name>
    <dbReference type="NCBI Taxonomy" id="516698"/>
    <lineage>
        <taxon>Bacteria</taxon>
        <taxon>Pseudomonadati</taxon>
        <taxon>Pseudomonadota</taxon>
        <taxon>Gammaproteobacteria</taxon>
        <taxon>Alteromonadales</taxon>
        <taxon>Alteromonadaceae</taxon>
        <taxon>Alteromonas/Salinimonas group</taxon>
        <taxon>Alteromonas</taxon>
    </lineage>
</organism>
<keyword evidence="1" id="KW-0973">c-di-GMP</keyword>
<evidence type="ECO:0008006" key="8">
    <source>
        <dbReference type="Google" id="ProtNLM"/>
    </source>
</evidence>
<evidence type="ECO:0000313" key="6">
    <source>
        <dbReference type="EMBL" id="GGW88299.1"/>
    </source>
</evidence>
<dbReference type="InterPro" id="IPR009926">
    <property type="entry name" value="T3SS_YcgR_PilZN"/>
</dbReference>
<reference evidence="6" key="2">
    <citation type="submission" date="2020-09" db="EMBL/GenBank/DDBJ databases">
        <authorList>
            <person name="Sun Q."/>
            <person name="Kim S."/>
        </authorList>
    </citation>
    <scope>NUCLEOTIDE SEQUENCE</scope>
    <source>
        <strain evidence="6">KCTC 22164</strain>
    </source>
</reference>
<dbReference type="Pfam" id="PF07238">
    <property type="entry name" value="PilZ"/>
    <property type="match status" value="1"/>
</dbReference>
<evidence type="ECO:0000313" key="7">
    <source>
        <dbReference type="Proteomes" id="UP000631300"/>
    </source>
</evidence>
<dbReference type="EMBL" id="BMXP01000005">
    <property type="protein sequence ID" value="GGW88299.1"/>
    <property type="molecule type" value="Genomic_DNA"/>
</dbReference>
<dbReference type="Proteomes" id="UP000631300">
    <property type="component" value="Unassembled WGS sequence"/>
</dbReference>
<evidence type="ECO:0000259" key="5">
    <source>
        <dbReference type="Pfam" id="PF12945"/>
    </source>
</evidence>
<evidence type="ECO:0000256" key="2">
    <source>
        <dbReference type="ARBA" id="ARBA00022741"/>
    </source>
</evidence>
<dbReference type="Gene3D" id="2.30.110.10">
    <property type="entry name" value="Electron Transport, Fmn-binding Protein, Chain A"/>
    <property type="match status" value="1"/>
</dbReference>
<dbReference type="Pfam" id="PF12945">
    <property type="entry name" value="PilZNR"/>
    <property type="match status" value="1"/>
</dbReference>
<gene>
    <name evidence="6" type="ORF">GCM10007391_22740</name>
</gene>
<keyword evidence="7" id="KW-1185">Reference proteome</keyword>
<accession>A0A918MZ19</accession>
<sequence>MAEKNAQLALSRDNIESLKALEVGEAIDLQITTPTSPRRVKTLYVGMDIPNCLIFQMPTTAKWISTRDLLTVGNDLVVRYVLEGDSGQVIAFRVKVLKLLSKPTGLLITSFPQSLQSIGLRSEKRAQPGIAVAVKSPQFGEGSKDATGIIVDVSFKGCRVAMPINPDWPMLSADEKITLIYFGEGNNIEISATIKNIKVEQEYNYYGLQFDENQKSVTQLLDRHVLLR</sequence>
<dbReference type="GO" id="GO:0035438">
    <property type="term" value="F:cyclic-di-GMP binding"/>
    <property type="evidence" value="ECO:0007669"/>
    <property type="project" value="InterPro"/>
</dbReference>
<feature type="domain" description="PilZ" evidence="4">
    <location>
        <begin position="121"/>
        <end position="225"/>
    </location>
</feature>
<dbReference type="InterPro" id="IPR012349">
    <property type="entry name" value="Split_barrel_FMN-bd"/>
</dbReference>
<name>A0A918MZ19_9ALTE</name>
<evidence type="ECO:0000256" key="3">
    <source>
        <dbReference type="ARBA" id="ARBA00023143"/>
    </source>
</evidence>
<reference evidence="6" key="1">
    <citation type="journal article" date="2014" name="Int. J. Syst. Evol. Microbiol.">
        <title>Complete genome sequence of Corynebacterium casei LMG S-19264T (=DSM 44701T), isolated from a smear-ripened cheese.</title>
        <authorList>
            <consortium name="US DOE Joint Genome Institute (JGI-PGF)"/>
            <person name="Walter F."/>
            <person name="Albersmeier A."/>
            <person name="Kalinowski J."/>
            <person name="Ruckert C."/>
        </authorList>
    </citation>
    <scope>NUCLEOTIDE SEQUENCE</scope>
    <source>
        <strain evidence="6">KCTC 22164</strain>
    </source>
</reference>
<dbReference type="InterPro" id="IPR009875">
    <property type="entry name" value="PilZ_domain"/>
</dbReference>
<feature type="domain" description="Type III secretion system flagellar brake protein YcgR PilZN" evidence="5">
    <location>
        <begin position="22"/>
        <end position="112"/>
    </location>
</feature>
<dbReference type="AlphaFoldDB" id="A0A918MZ19"/>
<protein>
    <recommendedName>
        <fullName evidence="8">Flagellar brake protein</fullName>
    </recommendedName>
</protein>
<dbReference type="Gene3D" id="2.40.10.220">
    <property type="entry name" value="predicted glycosyltransferase like domains"/>
    <property type="match status" value="1"/>
</dbReference>
<keyword evidence="3" id="KW-0975">Bacterial flagellum</keyword>
<evidence type="ECO:0000256" key="1">
    <source>
        <dbReference type="ARBA" id="ARBA00022636"/>
    </source>
</evidence>